<comment type="caution">
    <text evidence="1">The sequence shown here is derived from an EMBL/GenBank/DDBJ whole genome shotgun (WGS) entry which is preliminary data.</text>
</comment>
<organism evidence="1 2">
    <name type="scientific">Vaccinium darrowii</name>
    <dbReference type="NCBI Taxonomy" id="229202"/>
    <lineage>
        <taxon>Eukaryota</taxon>
        <taxon>Viridiplantae</taxon>
        <taxon>Streptophyta</taxon>
        <taxon>Embryophyta</taxon>
        <taxon>Tracheophyta</taxon>
        <taxon>Spermatophyta</taxon>
        <taxon>Magnoliopsida</taxon>
        <taxon>eudicotyledons</taxon>
        <taxon>Gunneridae</taxon>
        <taxon>Pentapetalae</taxon>
        <taxon>asterids</taxon>
        <taxon>Ericales</taxon>
        <taxon>Ericaceae</taxon>
        <taxon>Vaccinioideae</taxon>
        <taxon>Vaccinieae</taxon>
        <taxon>Vaccinium</taxon>
    </lineage>
</organism>
<protein>
    <submittedName>
        <fullName evidence="1">Uncharacterized protein</fullName>
    </submittedName>
</protein>
<sequence length="629" mass="71569">MSGRQIHLTSPELDSCTQFSSFEDSSTSPLMANENADVNQASIDVDAELAEGAQTQATDNQGEEEQNPFEKKSRKRTSQAWNDFETITLPDGSNKSRCKFCKQTFAIQASGATTTLLRHLGKCVQRRLAVGEIEKKQKTLSFETTGSDSCNLTTFTYDHAKVREAASHMILYHEYAFMHMEHALFNRFMKTATPHWQKISRTTAKNDCVSTYNVQKKKLKTMLKTVNRISITTDMWKSPGQKIHYMVVTGHFVDNDWKLQKRVLSFCYVPPPHNGYLVASEARLNQFSEIAKQLQLPSKKLILDCPTRWNSAYYMLSAALEFRDVFPRYGERDVGFVYVPTYEDWEKVDSVRKFLEIFDDVTNIISGSQYPTSNLFLTEVWRIKQTLDKCLEEGEEYLQTMALKMKAKFDKYWGECNLLMALAAALDPRYKMKLVGFCFPEIYNEVDASANISMVRDSLYQLYDVYVAMHTEAFNGESSQQSTTEVGSFNSGPQGKKVVTGKSRYESFVRMSDNIQPIKSDLDIYLEEHVYICNGLDSHFDAIEWWKANNLKYRILSKMACDVLSIPITSVASEAAFSAGSRVIDPYRASLATETVEMLLCGGDWVGALYGLKRGSEAKESKHKEFTLP</sequence>
<keyword evidence="2" id="KW-1185">Reference proteome</keyword>
<evidence type="ECO:0000313" key="1">
    <source>
        <dbReference type="EMBL" id="KAH7835305.1"/>
    </source>
</evidence>
<name>A0ACB7X484_9ERIC</name>
<accession>A0ACB7X484</accession>
<proteinExistence type="predicted"/>
<reference evidence="1 2" key="1">
    <citation type="journal article" date="2021" name="Hortic Res">
        <title>High-quality reference genome and annotation aids understanding of berry development for evergreen blueberry (Vaccinium darrowii).</title>
        <authorList>
            <person name="Yu J."/>
            <person name="Hulse-Kemp A.M."/>
            <person name="Babiker E."/>
            <person name="Staton M."/>
        </authorList>
    </citation>
    <scope>NUCLEOTIDE SEQUENCE [LARGE SCALE GENOMIC DNA]</scope>
    <source>
        <strain evidence="2">cv. NJ 8807/NJ 8810</strain>
        <tissue evidence="1">Young leaf</tissue>
    </source>
</reference>
<dbReference type="Proteomes" id="UP000828048">
    <property type="component" value="Chromosome 2"/>
</dbReference>
<gene>
    <name evidence="1" type="ORF">Vadar_024911</name>
</gene>
<dbReference type="EMBL" id="CM037152">
    <property type="protein sequence ID" value="KAH7835305.1"/>
    <property type="molecule type" value="Genomic_DNA"/>
</dbReference>
<evidence type="ECO:0000313" key="2">
    <source>
        <dbReference type="Proteomes" id="UP000828048"/>
    </source>
</evidence>